<gene>
    <name evidence="2" type="ORF">ACFO3E_05835</name>
</gene>
<dbReference type="InterPro" id="IPR036249">
    <property type="entry name" value="Thioredoxin-like_sf"/>
</dbReference>
<name>A0ABV9EWE7_9SPHN</name>
<keyword evidence="3" id="KW-1185">Reference proteome</keyword>
<dbReference type="InterPro" id="IPR007332">
    <property type="entry name" value="DUF411"/>
</dbReference>
<keyword evidence="1" id="KW-0732">Signal</keyword>
<protein>
    <submittedName>
        <fullName evidence="2">DUF411 domain-containing protein</fullName>
    </submittedName>
</protein>
<sequence length="168" mass="17755">MSGLPHPAGGSRRADRPPQGRIDFVRRHLVAAVLMLLSTAASAATPIIVHRDPGCGCCEKWAKQVQAQLGRRVTIIDDQARAALQRAHGVPVTLSSCHTVLVDGIVFEGHVPIADMRRVLTQRPKGISGLAVAGMPLGSPGMEVPGQAKQSYVVAAFGASGTRIYARH</sequence>
<proteinExistence type="predicted"/>
<reference evidence="3" key="1">
    <citation type="journal article" date="2019" name="Int. J. Syst. Evol. Microbiol.">
        <title>The Global Catalogue of Microorganisms (GCM) 10K type strain sequencing project: providing services to taxonomists for standard genome sequencing and annotation.</title>
        <authorList>
            <consortium name="The Broad Institute Genomics Platform"/>
            <consortium name="The Broad Institute Genome Sequencing Center for Infectious Disease"/>
            <person name="Wu L."/>
            <person name="Ma J."/>
        </authorList>
    </citation>
    <scope>NUCLEOTIDE SEQUENCE [LARGE SCALE GENOMIC DNA]</scope>
    <source>
        <strain evidence="3">NBRC 103632</strain>
    </source>
</reference>
<feature type="chain" id="PRO_5045495818" evidence="1">
    <location>
        <begin position="44"/>
        <end position="168"/>
    </location>
</feature>
<comment type="caution">
    <text evidence="2">The sequence shown here is derived from an EMBL/GenBank/DDBJ whole genome shotgun (WGS) entry which is preliminary data.</text>
</comment>
<accession>A0ABV9EWE7</accession>
<dbReference type="EMBL" id="JBHSFZ010000007">
    <property type="protein sequence ID" value="MFC4593712.1"/>
    <property type="molecule type" value="Genomic_DNA"/>
</dbReference>
<evidence type="ECO:0000313" key="2">
    <source>
        <dbReference type="EMBL" id="MFC4593712.1"/>
    </source>
</evidence>
<dbReference type="SUPFAM" id="SSF52833">
    <property type="entry name" value="Thioredoxin-like"/>
    <property type="match status" value="1"/>
</dbReference>
<evidence type="ECO:0000256" key="1">
    <source>
        <dbReference type="SAM" id="SignalP"/>
    </source>
</evidence>
<dbReference type="RefSeq" id="WP_380803119.1">
    <property type="nucleotide sequence ID" value="NZ_JBHSFZ010000007.1"/>
</dbReference>
<dbReference type="Pfam" id="PF04214">
    <property type="entry name" value="DUF411"/>
    <property type="match status" value="1"/>
</dbReference>
<feature type="signal peptide" evidence="1">
    <location>
        <begin position="1"/>
        <end position="43"/>
    </location>
</feature>
<organism evidence="2 3">
    <name type="scientific">Sphingobium tyrosinilyticum</name>
    <dbReference type="NCBI Taxonomy" id="2715436"/>
    <lineage>
        <taxon>Bacteria</taxon>
        <taxon>Pseudomonadati</taxon>
        <taxon>Pseudomonadota</taxon>
        <taxon>Alphaproteobacteria</taxon>
        <taxon>Sphingomonadales</taxon>
        <taxon>Sphingomonadaceae</taxon>
        <taxon>Sphingobium</taxon>
    </lineage>
</organism>
<evidence type="ECO:0000313" key="3">
    <source>
        <dbReference type="Proteomes" id="UP001595957"/>
    </source>
</evidence>
<dbReference type="Proteomes" id="UP001595957">
    <property type="component" value="Unassembled WGS sequence"/>
</dbReference>